<evidence type="ECO:0000259" key="1">
    <source>
        <dbReference type="PROSITE" id="PS50404"/>
    </source>
</evidence>
<dbReference type="Proteomes" id="UP001064933">
    <property type="component" value="Chromosome"/>
</dbReference>
<keyword evidence="4" id="KW-1185">Reference proteome</keyword>
<dbReference type="InterPro" id="IPR010987">
    <property type="entry name" value="Glutathione-S-Trfase_C-like"/>
</dbReference>
<gene>
    <name evidence="3" type="ORF">N4261_19555</name>
</gene>
<dbReference type="SUPFAM" id="SSF47616">
    <property type="entry name" value="GST C-terminal domain-like"/>
    <property type="match status" value="1"/>
</dbReference>
<evidence type="ECO:0000313" key="3">
    <source>
        <dbReference type="EMBL" id="UXH77191.1"/>
    </source>
</evidence>
<organism evidence="3 4">
    <name type="scientific">Roseateles amylovorans</name>
    <dbReference type="NCBI Taxonomy" id="2978473"/>
    <lineage>
        <taxon>Bacteria</taxon>
        <taxon>Pseudomonadati</taxon>
        <taxon>Pseudomonadota</taxon>
        <taxon>Betaproteobacteria</taxon>
        <taxon>Burkholderiales</taxon>
        <taxon>Sphaerotilaceae</taxon>
        <taxon>Roseateles</taxon>
    </lineage>
</organism>
<dbReference type="CDD" id="cd00570">
    <property type="entry name" value="GST_N_family"/>
    <property type="match status" value="1"/>
</dbReference>
<dbReference type="EMBL" id="CP104562">
    <property type="protein sequence ID" value="UXH77191.1"/>
    <property type="molecule type" value="Genomic_DNA"/>
</dbReference>
<feature type="domain" description="GST C-terminal" evidence="2">
    <location>
        <begin position="90"/>
        <end position="247"/>
    </location>
</feature>
<dbReference type="CDD" id="cd00299">
    <property type="entry name" value="GST_C_family"/>
    <property type="match status" value="1"/>
</dbReference>
<accession>A0ABY6AVG6</accession>
<dbReference type="SUPFAM" id="SSF52833">
    <property type="entry name" value="Thioredoxin-like"/>
    <property type="match status" value="1"/>
</dbReference>
<dbReference type="PROSITE" id="PS50404">
    <property type="entry name" value="GST_NTER"/>
    <property type="match status" value="1"/>
</dbReference>
<dbReference type="Pfam" id="PF13410">
    <property type="entry name" value="GST_C_2"/>
    <property type="match status" value="1"/>
</dbReference>
<dbReference type="Pfam" id="PF13417">
    <property type="entry name" value="GST_N_3"/>
    <property type="match status" value="1"/>
</dbReference>
<reference evidence="3" key="1">
    <citation type="submission" date="2022-10" db="EMBL/GenBank/DDBJ databases">
        <title>Characterization and whole genome sequencing of a new Roseateles species, isolated from fresh water.</title>
        <authorList>
            <person name="Guliayeva D.Y."/>
            <person name="Akhremchuk A.E."/>
            <person name="Sikolenko M.A."/>
            <person name="Valentovich L.N."/>
            <person name="Sidarenka A.V."/>
        </authorList>
    </citation>
    <scope>NUCLEOTIDE SEQUENCE</scope>
    <source>
        <strain evidence="3">BIM B-1768</strain>
    </source>
</reference>
<proteinExistence type="predicted"/>
<sequence>MSGSAGTSDLILHHYGSSPFAEKTRLMLGFKGLAWQSVTVPMIQPKPDVVALTGGYRRTPFLQVGADIYCDTALIAEVLEARQPTPSLFPAALAGQARALAQWADTDLFWTALPYAMQPAGVAALFAGAPPEMLAAFVQDRRAMSEGMPRLSGPDATAALTQYLDWLSAMLADGRPWLLGEQTSIADLSVYHPLWFVTRAGAQAEILARHEALKAWMARVAAIGYGERAGKLDGAQAIDLARGATPVSTTVVAGLGFAAGDRVTVTPMDYARDAVAGELVGLDPRRVTIARDDERAGRVQVHFPRIGYALKAETTA</sequence>
<dbReference type="RefSeq" id="WP_261756933.1">
    <property type="nucleotide sequence ID" value="NZ_CP104562.2"/>
</dbReference>
<dbReference type="InterPro" id="IPR036249">
    <property type="entry name" value="Thioredoxin-like_sf"/>
</dbReference>
<dbReference type="InterPro" id="IPR036282">
    <property type="entry name" value="Glutathione-S-Trfase_C_sf"/>
</dbReference>
<feature type="domain" description="GST N-terminal" evidence="1">
    <location>
        <begin position="8"/>
        <end position="87"/>
    </location>
</feature>
<name>A0ABY6AVG6_9BURK</name>
<evidence type="ECO:0000313" key="4">
    <source>
        <dbReference type="Proteomes" id="UP001064933"/>
    </source>
</evidence>
<evidence type="ECO:0000259" key="2">
    <source>
        <dbReference type="PROSITE" id="PS50405"/>
    </source>
</evidence>
<dbReference type="InterPro" id="IPR004045">
    <property type="entry name" value="Glutathione_S-Trfase_N"/>
</dbReference>
<protein>
    <submittedName>
        <fullName evidence="3">Glutathione S-transferase family protein</fullName>
    </submittedName>
</protein>
<dbReference type="Gene3D" id="3.40.30.110">
    <property type="match status" value="2"/>
</dbReference>
<dbReference type="PROSITE" id="PS50405">
    <property type="entry name" value="GST_CTER"/>
    <property type="match status" value="1"/>
</dbReference>